<organism evidence="2 3">
    <name type="scientific">Aquincola agrisoli</name>
    <dbReference type="NCBI Taxonomy" id="3119538"/>
    <lineage>
        <taxon>Bacteria</taxon>
        <taxon>Pseudomonadati</taxon>
        <taxon>Pseudomonadota</taxon>
        <taxon>Betaproteobacteria</taxon>
        <taxon>Burkholderiales</taxon>
        <taxon>Sphaerotilaceae</taxon>
        <taxon>Aquincola</taxon>
    </lineage>
</organism>
<evidence type="ECO:0008006" key="4">
    <source>
        <dbReference type="Google" id="ProtNLM"/>
    </source>
</evidence>
<dbReference type="AlphaFoldDB" id="A0AAW9QEE7"/>
<accession>A0AAW9QEE7</accession>
<proteinExistence type="predicted"/>
<keyword evidence="3" id="KW-1185">Reference proteome</keyword>
<dbReference type="RefSeq" id="WP_332288354.1">
    <property type="nucleotide sequence ID" value="NZ_JAZIBG010000017.1"/>
</dbReference>
<protein>
    <recommendedName>
        <fullName evidence="4">CHAP domain-containing protein</fullName>
    </recommendedName>
</protein>
<evidence type="ECO:0000313" key="2">
    <source>
        <dbReference type="EMBL" id="MEF7613415.1"/>
    </source>
</evidence>
<sequence>MSNPVIDKLIDLAHHEVGVREGVVNNTGARIEEYQGATWLQPGAWPWCAAFTCWLMREVLEDEAARQSLAGFMKRDSISFAQAEKLRCRDASAFGWEKWARAAGVQVLDERQLARRGDFIVFDFSHIGVVVDDQRSPGDLVQTIEGNTNGKGERDSTSGDGVWRKARAPSLTRSYIRIFH</sequence>
<name>A0AAW9QEE7_9BURK</name>
<feature type="region of interest" description="Disordered" evidence="1">
    <location>
        <begin position="143"/>
        <end position="162"/>
    </location>
</feature>
<comment type="caution">
    <text evidence="2">The sequence shown here is derived from an EMBL/GenBank/DDBJ whole genome shotgun (WGS) entry which is preliminary data.</text>
</comment>
<dbReference type="Proteomes" id="UP001336250">
    <property type="component" value="Unassembled WGS sequence"/>
</dbReference>
<reference evidence="2 3" key="1">
    <citation type="submission" date="2024-02" db="EMBL/GenBank/DDBJ databases">
        <title>Genome sequence of Aquincola sp. MAHUQ-54.</title>
        <authorList>
            <person name="Huq M.A."/>
        </authorList>
    </citation>
    <scope>NUCLEOTIDE SEQUENCE [LARGE SCALE GENOMIC DNA]</scope>
    <source>
        <strain evidence="2 3">MAHUQ-54</strain>
    </source>
</reference>
<evidence type="ECO:0000256" key="1">
    <source>
        <dbReference type="SAM" id="MobiDB-lite"/>
    </source>
</evidence>
<gene>
    <name evidence="2" type="ORF">V4F39_05775</name>
</gene>
<evidence type="ECO:0000313" key="3">
    <source>
        <dbReference type="Proteomes" id="UP001336250"/>
    </source>
</evidence>
<dbReference type="EMBL" id="JAZIBG010000017">
    <property type="protein sequence ID" value="MEF7613415.1"/>
    <property type="molecule type" value="Genomic_DNA"/>
</dbReference>